<reference evidence="1" key="1">
    <citation type="submission" date="2018-11" db="EMBL/GenBank/DDBJ databases">
        <authorList>
            <person name="Grassa J C."/>
        </authorList>
    </citation>
    <scope>NUCLEOTIDE SEQUENCE [LARGE SCALE GENOMIC DNA]</scope>
</reference>
<dbReference type="EMBL" id="UZAU01000372">
    <property type="status" value="NOT_ANNOTATED_CDS"/>
    <property type="molecule type" value="Genomic_DNA"/>
</dbReference>
<evidence type="ECO:0000313" key="2">
    <source>
        <dbReference type="Proteomes" id="UP000596661"/>
    </source>
</evidence>
<dbReference type="AlphaFoldDB" id="A0A803PBV0"/>
<dbReference type="Proteomes" id="UP000596661">
    <property type="component" value="Chromosome 4"/>
</dbReference>
<sequence length="112" mass="12486">MRKASVTGPHFAQLFAAAEVGQAKTLSEEQISVNGDVKDGEPVSEDSEVLVASRDYVEEKFPKARPINNRGPKGARWVSPPSVLAFKRLTNLYKERLLEKVEAFSLVPDCWR</sequence>
<dbReference type="EnsemblPlants" id="evm.model.04.1132">
    <property type="protein sequence ID" value="cds.evm.model.04.1132"/>
    <property type="gene ID" value="evm.TU.04.1132"/>
</dbReference>
<dbReference type="Gramene" id="evm.model.04.1132">
    <property type="protein sequence ID" value="cds.evm.model.04.1132"/>
    <property type="gene ID" value="evm.TU.04.1132"/>
</dbReference>
<proteinExistence type="predicted"/>
<keyword evidence="2" id="KW-1185">Reference proteome</keyword>
<accession>A0A803PBV0</accession>
<name>A0A803PBV0_CANSA</name>
<evidence type="ECO:0000313" key="1">
    <source>
        <dbReference type="EnsemblPlants" id="cds.evm.model.04.1132"/>
    </source>
</evidence>
<organism evidence="1 2">
    <name type="scientific">Cannabis sativa</name>
    <name type="common">Hemp</name>
    <name type="synonym">Marijuana</name>
    <dbReference type="NCBI Taxonomy" id="3483"/>
    <lineage>
        <taxon>Eukaryota</taxon>
        <taxon>Viridiplantae</taxon>
        <taxon>Streptophyta</taxon>
        <taxon>Embryophyta</taxon>
        <taxon>Tracheophyta</taxon>
        <taxon>Spermatophyta</taxon>
        <taxon>Magnoliopsida</taxon>
        <taxon>eudicotyledons</taxon>
        <taxon>Gunneridae</taxon>
        <taxon>Pentapetalae</taxon>
        <taxon>rosids</taxon>
        <taxon>fabids</taxon>
        <taxon>Rosales</taxon>
        <taxon>Cannabaceae</taxon>
        <taxon>Cannabis</taxon>
    </lineage>
</organism>
<protein>
    <submittedName>
        <fullName evidence="1">Uncharacterized protein</fullName>
    </submittedName>
</protein>
<reference evidence="1" key="2">
    <citation type="submission" date="2021-03" db="UniProtKB">
        <authorList>
            <consortium name="EnsemblPlants"/>
        </authorList>
    </citation>
    <scope>IDENTIFICATION</scope>
</reference>